<dbReference type="AlphaFoldDB" id="I3SRK4"/>
<name>I3SRK4_MEDTR</name>
<proteinExistence type="evidence at transcript level"/>
<evidence type="ECO:0000259" key="6">
    <source>
        <dbReference type="PROSITE" id="PS51471"/>
    </source>
</evidence>
<sequence length="381" mass="43849">MMGSAEVDIIGCKSVQELSLDSENLPSNNYIYKEGGVGFRDAPLPSQSDLHIPVVDIGKLISPSTSQQELHKLHSALSSWGLFQAINHGMTSLTLNKVREISKQFFELSKEEKQKYAREPNGIEGYGNDVILSENQKLDWTDRVYLKVHPEHQRNFKLFPQKPNDFRNTIEQYTQSLRQLYEIILRAVAKSLNLEEDCFLKECGERDTMFMRINYYPPCPMPDHVLGVKPHADGSSITFLLQDKEVEGLQVLKDNQWFKVPIIPDALVINVGDQIEIMSNGIFQSPVHRVVINEEKERLTVAMFCIPDSEQEIKPVDKLVDGTKPILYRPVKNYVDLYFQYYQQGKGQLKLPKFNHSYVQDFSELCEMEENENENEIKCVL</sequence>
<organism evidence="7">
    <name type="scientific">Medicago truncatula</name>
    <name type="common">Barrel medic</name>
    <name type="synonym">Medicago tribuloides</name>
    <dbReference type="NCBI Taxonomy" id="3880"/>
    <lineage>
        <taxon>Eukaryota</taxon>
        <taxon>Viridiplantae</taxon>
        <taxon>Streptophyta</taxon>
        <taxon>Embryophyta</taxon>
        <taxon>Tracheophyta</taxon>
        <taxon>Spermatophyta</taxon>
        <taxon>Magnoliopsida</taxon>
        <taxon>eudicotyledons</taxon>
        <taxon>Gunneridae</taxon>
        <taxon>Pentapetalae</taxon>
        <taxon>rosids</taxon>
        <taxon>fabids</taxon>
        <taxon>Fabales</taxon>
        <taxon>Fabaceae</taxon>
        <taxon>Papilionoideae</taxon>
        <taxon>50 kb inversion clade</taxon>
        <taxon>NPAAA clade</taxon>
        <taxon>Hologalegina</taxon>
        <taxon>IRL clade</taxon>
        <taxon>Trifolieae</taxon>
        <taxon>Medicago</taxon>
    </lineage>
</organism>
<dbReference type="InterPro" id="IPR050295">
    <property type="entry name" value="Plant_2OG-oxidoreductases"/>
</dbReference>
<evidence type="ECO:0000313" key="7">
    <source>
        <dbReference type="EMBL" id="AFK42896.1"/>
    </source>
</evidence>
<dbReference type="InterPro" id="IPR005123">
    <property type="entry name" value="Oxoglu/Fe-dep_dioxygenase_dom"/>
</dbReference>
<dbReference type="GO" id="GO:0031418">
    <property type="term" value="F:L-ascorbic acid binding"/>
    <property type="evidence" value="ECO:0007669"/>
    <property type="project" value="UniProtKB-KW"/>
</dbReference>
<dbReference type="InterPro" id="IPR027443">
    <property type="entry name" value="IPNS-like_sf"/>
</dbReference>
<protein>
    <recommendedName>
        <fullName evidence="6">Fe2OG dioxygenase domain-containing protein</fullName>
    </recommendedName>
</protein>
<keyword evidence="2 5" id="KW-0479">Metal-binding</keyword>
<comment type="similarity">
    <text evidence="1 5">Belongs to the iron/ascorbate-dependent oxidoreductase family.</text>
</comment>
<dbReference type="InterPro" id="IPR026992">
    <property type="entry name" value="DIOX_N"/>
</dbReference>
<keyword evidence="3" id="KW-0847">Vitamin C</keyword>
<evidence type="ECO:0000256" key="1">
    <source>
        <dbReference type="ARBA" id="ARBA00008056"/>
    </source>
</evidence>
<reference evidence="7" key="1">
    <citation type="submission" date="2012-05" db="EMBL/GenBank/DDBJ databases">
        <authorList>
            <person name="Krishnakumar V."/>
            <person name="Cheung F."/>
            <person name="Xiao Y."/>
            <person name="Chan A."/>
            <person name="Moskal W.A."/>
            <person name="Town C.D."/>
        </authorList>
    </citation>
    <scope>NUCLEOTIDE SEQUENCE</scope>
</reference>
<accession>I3SRK4</accession>
<dbReference type="Gene3D" id="2.60.120.330">
    <property type="entry name" value="B-lactam Antibiotic, Isopenicillin N Synthase, Chain"/>
    <property type="match status" value="1"/>
</dbReference>
<feature type="domain" description="Fe2OG dioxygenase" evidence="6">
    <location>
        <begin position="207"/>
        <end position="307"/>
    </location>
</feature>
<keyword evidence="4 5" id="KW-0408">Iron</keyword>
<dbReference type="PROSITE" id="PS51471">
    <property type="entry name" value="FE2OG_OXY"/>
    <property type="match status" value="1"/>
</dbReference>
<dbReference type="InterPro" id="IPR044861">
    <property type="entry name" value="IPNS-like_FE2OG_OXY"/>
</dbReference>
<evidence type="ECO:0000256" key="5">
    <source>
        <dbReference type="RuleBase" id="RU003682"/>
    </source>
</evidence>
<dbReference type="GO" id="GO:0046872">
    <property type="term" value="F:metal ion binding"/>
    <property type="evidence" value="ECO:0007669"/>
    <property type="project" value="UniProtKB-KW"/>
</dbReference>
<dbReference type="SUPFAM" id="SSF51197">
    <property type="entry name" value="Clavaminate synthase-like"/>
    <property type="match status" value="1"/>
</dbReference>
<evidence type="ECO:0000256" key="3">
    <source>
        <dbReference type="ARBA" id="ARBA00022896"/>
    </source>
</evidence>
<dbReference type="FunFam" id="2.60.120.330:FF:000018">
    <property type="entry name" value="2-oxoglutarate (2OG) and Fe(II)-dependent oxygenase superfamily protein"/>
    <property type="match status" value="1"/>
</dbReference>
<dbReference type="Pfam" id="PF03171">
    <property type="entry name" value="2OG-FeII_Oxy"/>
    <property type="match status" value="1"/>
</dbReference>
<evidence type="ECO:0000256" key="2">
    <source>
        <dbReference type="ARBA" id="ARBA00022723"/>
    </source>
</evidence>
<dbReference type="GO" id="GO:0016491">
    <property type="term" value="F:oxidoreductase activity"/>
    <property type="evidence" value="ECO:0007669"/>
    <property type="project" value="UniProtKB-KW"/>
</dbReference>
<keyword evidence="5" id="KW-0560">Oxidoreductase</keyword>
<dbReference type="EMBL" id="BT143102">
    <property type="protein sequence ID" value="AFK42896.1"/>
    <property type="molecule type" value="mRNA"/>
</dbReference>
<evidence type="ECO:0000256" key="4">
    <source>
        <dbReference type="ARBA" id="ARBA00023004"/>
    </source>
</evidence>
<dbReference type="Pfam" id="PF14226">
    <property type="entry name" value="DIOX_N"/>
    <property type="match status" value="1"/>
</dbReference>
<dbReference type="PANTHER" id="PTHR47991">
    <property type="entry name" value="OXOGLUTARATE/IRON-DEPENDENT DIOXYGENASE"/>
    <property type="match status" value="1"/>
</dbReference>